<feature type="coiled-coil region" evidence="7">
    <location>
        <begin position="923"/>
        <end position="950"/>
    </location>
</feature>
<feature type="binding site" evidence="6">
    <location>
        <begin position="1111"/>
        <end position="1118"/>
    </location>
    <ligand>
        <name>ATP</name>
        <dbReference type="ChEBI" id="CHEBI:30616"/>
    </ligand>
</feature>
<name>A0ABR3UM05_9PLEO</name>
<dbReference type="Proteomes" id="UP001578633">
    <property type="component" value="Chromosome 4"/>
</dbReference>
<keyword evidence="4 6" id="KW-0067">ATP-binding</keyword>
<feature type="region of interest" description="Disordered" evidence="8">
    <location>
        <begin position="396"/>
        <end position="416"/>
    </location>
</feature>
<dbReference type="InterPro" id="IPR001752">
    <property type="entry name" value="Kinesin_motor_dom"/>
</dbReference>
<keyword evidence="2" id="KW-0493">Microtubule</keyword>
<feature type="coiled-coil region" evidence="7">
    <location>
        <begin position="818"/>
        <end position="882"/>
    </location>
</feature>
<feature type="coiled-coil region" evidence="7">
    <location>
        <begin position="754"/>
        <end position="788"/>
    </location>
</feature>
<dbReference type="PANTHER" id="PTHR47972">
    <property type="entry name" value="KINESIN-LIKE PROTEIN KLP-3"/>
    <property type="match status" value="1"/>
</dbReference>
<dbReference type="InterPro" id="IPR019821">
    <property type="entry name" value="Kinesin_motor_CS"/>
</dbReference>
<dbReference type="EMBL" id="JBHGVX010000004">
    <property type="protein sequence ID" value="KAL1796551.1"/>
    <property type="molecule type" value="Genomic_DNA"/>
</dbReference>
<keyword evidence="5 6" id="KW-0505">Motor protein</keyword>
<evidence type="ECO:0000256" key="8">
    <source>
        <dbReference type="SAM" id="MobiDB-lite"/>
    </source>
</evidence>
<dbReference type="PRINTS" id="PR00380">
    <property type="entry name" value="KINESINHEAVY"/>
</dbReference>
<evidence type="ECO:0000256" key="7">
    <source>
        <dbReference type="SAM" id="Coils"/>
    </source>
</evidence>
<dbReference type="PROSITE" id="PS00411">
    <property type="entry name" value="KINESIN_MOTOR_1"/>
    <property type="match status" value="1"/>
</dbReference>
<dbReference type="CDD" id="cd01366">
    <property type="entry name" value="KISc_C_terminal"/>
    <property type="match status" value="1"/>
</dbReference>
<keyword evidence="7" id="KW-0175">Coiled coil</keyword>
<dbReference type="PANTHER" id="PTHR47972:SF45">
    <property type="entry name" value="PROTEIN CLARET SEGREGATIONAL"/>
    <property type="match status" value="1"/>
</dbReference>
<feature type="transmembrane region" description="Helical" evidence="9">
    <location>
        <begin position="67"/>
        <end position="85"/>
    </location>
</feature>
<keyword evidence="9" id="KW-0472">Membrane</keyword>
<reference evidence="11 12" key="1">
    <citation type="submission" date="2024-09" db="EMBL/GenBank/DDBJ databases">
        <title>T2T genomes of carrot and Alternaria dauci and their utility for understanding host-pathogen interaction during carrot leaf blight disease.</title>
        <authorList>
            <person name="Liu W."/>
            <person name="Xu S."/>
            <person name="Ou C."/>
            <person name="Liu X."/>
            <person name="Zhuang F."/>
            <person name="Deng X.W."/>
        </authorList>
    </citation>
    <scope>NUCLEOTIDE SEQUENCE [LARGE SCALE GENOMIC DNA]</scope>
    <source>
        <strain evidence="11 12">A2016</strain>
    </source>
</reference>
<feature type="compositionally biased region" description="Polar residues" evidence="8">
    <location>
        <begin position="252"/>
        <end position="271"/>
    </location>
</feature>
<protein>
    <recommendedName>
        <fullName evidence="10">Kinesin motor domain-containing protein</fullName>
    </recommendedName>
</protein>
<feature type="compositionally biased region" description="Polar residues" evidence="8">
    <location>
        <begin position="710"/>
        <end position="720"/>
    </location>
</feature>
<evidence type="ECO:0000256" key="5">
    <source>
        <dbReference type="ARBA" id="ARBA00023175"/>
    </source>
</evidence>
<evidence type="ECO:0000256" key="3">
    <source>
        <dbReference type="ARBA" id="ARBA00022741"/>
    </source>
</evidence>
<feature type="coiled-coil region" evidence="7">
    <location>
        <begin position="979"/>
        <end position="1020"/>
    </location>
</feature>
<feature type="compositionally biased region" description="Low complexity" evidence="8">
    <location>
        <begin position="679"/>
        <end position="690"/>
    </location>
</feature>
<keyword evidence="9" id="KW-1133">Transmembrane helix</keyword>
<dbReference type="InterPro" id="IPR036961">
    <property type="entry name" value="Kinesin_motor_dom_sf"/>
</dbReference>
<keyword evidence="3 6" id="KW-0547">Nucleotide-binding</keyword>
<evidence type="ECO:0000256" key="6">
    <source>
        <dbReference type="PROSITE-ProRule" id="PRU00283"/>
    </source>
</evidence>
<dbReference type="InterPro" id="IPR027640">
    <property type="entry name" value="Kinesin-like_fam"/>
</dbReference>
<keyword evidence="9" id="KW-0812">Transmembrane</keyword>
<evidence type="ECO:0000259" key="10">
    <source>
        <dbReference type="PROSITE" id="PS50067"/>
    </source>
</evidence>
<accession>A0ABR3UM05</accession>
<organism evidence="11 12">
    <name type="scientific">Alternaria dauci</name>
    <dbReference type="NCBI Taxonomy" id="48095"/>
    <lineage>
        <taxon>Eukaryota</taxon>
        <taxon>Fungi</taxon>
        <taxon>Dikarya</taxon>
        <taxon>Ascomycota</taxon>
        <taxon>Pezizomycotina</taxon>
        <taxon>Dothideomycetes</taxon>
        <taxon>Pleosporomycetidae</taxon>
        <taxon>Pleosporales</taxon>
        <taxon>Pleosporineae</taxon>
        <taxon>Pleosporaceae</taxon>
        <taxon>Alternaria</taxon>
        <taxon>Alternaria sect. Porri</taxon>
    </lineage>
</organism>
<comment type="similarity">
    <text evidence="1">Belongs to the TRAFAC class myosin-kinesin ATPase superfamily. Kinesin family. KIN-14 subfamily.</text>
</comment>
<evidence type="ECO:0000256" key="4">
    <source>
        <dbReference type="ARBA" id="ARBA00022840"/>
    </source>
</evidence>
<evidence type="ECO:0000313" key="12">
    <source>
        <dbReference type="Proteomes" id="UP001578633"/>
    </source>
</evidence>
<evidence type="ECO:0000256" key="1">
    <source>
        <dbReference type="ARBA" id="ARBA00010899"/>
    </source>
</evidence>
<gene>
    <name evidence="11" type="ORF">ACET3X_005091</name>
</gene>
<feature type="region of interest" description="Disordered" evidence="8">
    <location>
        <begin position="432"/>
        <end position="586"/>
    </location>
</feature>
<comment type="caution">
    <text evidence="11">The sequence shown here is derived from an EMBL/GenBank/DDBJ whole genome shotgun (WGS) entry which is preliminary data.</text>
</comment>
<dbReference type="PROSITE" id="PS50067">
    <property type="entry name" value="KINESIN_MOTOR_2"/>
    <property type="match status" value="1"/>
</dbReference>
<dbReference type="SUPFAM" id="SSF52540">
    <property type="entry name" value="P-loop containing nucleoside triphosphate hydrolases"/>
    <property type="match status" value="1"/>
</dbReference>
<dbReference type="Gene3D" id="3.40.850.10">
    <property type="entry name" value="Kinesin motor domain"/>
    <property type="match status" value="1"/>
</dbReference>
<evidence type="ECO:0000256" key="2">
    <source>
        <dbReference type="ARBA" id="ARBA00022701"/>
    </source>
</evidence>
<feature type="domain" description="Kinesin motor" evidence="10">
    <location>
        <begin position="1020"/>
        <end position="1353"/>
    </location>
</feature>
<sequence length="1365" mass="151450">MERYSQFRDKGTSIAPFLPVPPPPVGIIWAPIYLFLFCARAPFVVAFSLLYFVILEWLPIGKRLKHVVLWLMLGIPGVWWVDLQVDGVRRGQLHSAKDNLPKPGTIVASSFTSPLDPLYLAGIFQPIFTRSFPNHRKVERITLLGAILHAFSPPVVSPPDSSKLVSLKQLTNENPSRIICVFPETTTTNGRGILPLCPSLLSADGKTKIYPVNLRYTPQDVTTPVPGGYASWFWGLLSKPSHQMRVRIASRVYNSSNQDQPSRPTSSSKQTPIKALGYDSNIFDQPDFRNGFNGKHGEAGDGMDVDVGGAVNGDDGFVSEDEQKVLERVAEDLARLGRVKRVGMWLPYRDGGFLCLPSERRPKQSISDVRNSNVNDNDNTLVLLAAPGSIMDAANENTGPTKRSGIKPPSTFSNITSSPTRALGELHEAGANARSGMPIPTAKHKPSGLPEPAFKQRKTLAEQAGEPISRLKAPPPKTSNGVKSIVPRGLAASTSRTIAKPTVRHPAASTLSGSMGGAPKAAGPVRPKSAYGHGSHARSKSYQQGPRPATALQNRDDDDDSEQAERKGVQPFLISPNPSASASVPGRLPFHLRKRITSLNISHQRIAPVSSPRAVSSPSHFRSVTPVMEEPADTDYDDICAAVGTLTLGAAKADVRGSQIGHGTTSDFGTNPFLKPKIPSSQLPQPTPTTARHQKVDPSPLRPPSTTPRKSAQQPFLNRFTNDRCPDFYNERMEAMERDFRMFKEKMETDVRQATDYKESIQQLQSRVTELETIRARLEIVNKGLESELDDTRSCLKSVKMELEMMQQKHTFEVDDIRRRLRNEVDDLESRHRKETDRMEREREEVERKTRLELEGRIDKLLKEHDEELAGLRKKLDADTETERSRRLQEAQKIEEEYGSKLKAAAMEADAKHREAQLVQGELTNVKSELDRERMLKNGLQNQLTEATTNNLTLDAANKAMKEKIDFLESDSQAQSQAFNDLHKRMQDAIEAAERAQDKLRQEETLRRKLFNQVQELKGNIRVMCRVRPAHETERNPAQISFPDNDTDSKEVAVLGPSKQSATGKDITSAYAYSFDRVFGPASQNSEVFEEISQLVQSALDGYNVCIFCYGQTGAGKTHTMSSADGMIPRATAQIWDEAQRLQEKGWKYEMEGSFLEVYNETYNDLLGRSEDLDRKKVEVRHDPAKKQTHLEGAVSVKLDGPGRVEEILATADKNRTVAATKANMRSSRSHSVFILKLVGTNEITGERSEGTLNLVDLAGSERLEHSKAEGARLKETQNINKSLSCLGDVINALGSAKEGTHVPYRNSKLTYLLQYSLGGNSKTLMFVMVSPLQAHLQETITSLKFATKVYNTHIGTAKKQTKTS</sequence>
<dbReference type="Pfam" id="PF00225">
    <property type="entry name" value="Kinesin"/>
    <property type="match status" value="1"/>
</dbReference>
<feature type="transmembrane region" description="Helical" evidence="9">
    <location>
        <begin position="27"/>
        <end position="55"/>
    </location>
</feature>
<proteinExistence type="inferred from homology"/>
<feature type="region of interest" description="Disordered" evidence="8">
    <location>
        <begin position="252"/>
        <end position="273"/>
    </location>
</feature>
<evidence type="ECO:0000313" key="11">
    <source>
        <dbReference type="EMBL" id="KAL1796551.1"/>
    </source>
</evidence>
<evidence type="ECO:0000256" key="9">
    <source>
        <dbReference type="SAM" id="Phobius"/>
    </source>
</evidence>
<keyword evidence="12" id="KW-1185">Reference proteome</keyword>
<feature type="region of interest" description="Disordered" evidence="8">
    <location>
        <begin position="661"/>
        <end position="721"/>
    </location>
</feature>
<dbReference type="SMART" id="SM00129">
    <property type="entry name" value="KISc"/>
    <property type="match status" value="1"/>
</dbReference>
<dbReference type="RefSeq" id="XP_069307135.1">
    <property type="nucleotide sequence ID" value="XM_069451258.1"/>
</dbReference>
<dbReference type="InterPro" id="IPR027417">
    <property type="entry name" value="P-loop_NTPase"/>
</dbReference>
<dbReference type="GeneID" id="96085413"/>